<comment type="caution">
    <text evidence="1">The sequence shown here is derived from an EMBL/GenBank/DDBJ whole genome shotgun (WGS) entry which is preliminary data.</text>
</comment>
<dbReference type="Proteomes" id="UP000050360">
    <property type="component" value="Unassembled WGS sequence"/>
</dbReference>
<reference evidence="1 2" key="1">
    <citation type="submission" date="2015-09" db="EMBL/GenBank/DDBJ databases">
        <title>A metagenomics-based metabolic model of nitrate-dependent anaerobic oxidation of methane by Methanoperedens-like archaea.</title>
        <authorList>
            <person name="Arshad A."/>
            <person name="Speth D.R."/>
            <person name="De Graaf R.M."/>
            <person name="Op Den Camp H.J."/>
            <person name="Jetten M.S."/>
            <person name="Welte C.U."/>
        </authorList>
    </citation>
    <scope>NUCLEOTIDE SEQUENCE [LARGE SCALE GENOMIC DNA]</scope>
</reference>
<accession>A0A0P8AGA3</accession>
<dbReference type="AlphaFoldDB" id="A0A0P8AGA3"/>
<evidence type="ECO:0000313" key="1">
    <source>
        <dbReference type="EMBL" id="KPQ43381.1"/>
    </source>
</evidence>
<organism evidence="1 2">
    <name type="scientific">Candidatus Methanoperedens nitratireducens</name>
    <dbReference type="NCBI Taxonomy" id="1392998"/>
    <lineage>
        <taxon>Archaea</taxon>
        <taxon>Methanobacteriati</taxon>
        <taxon>Methanobacteriota</taxon>
        <taxon>Stenosarchaea group</taxon>
        <taxon>Methanomicrobia</taxon>
        <taxon>Methanosarcinales</taxon>
        <taxon>ANME-2 cluster</taxon>
        <taxon>Candidatus Methanoperedentaceae</taxon>
        <taxon>Candidatus Methanoperedens</taxon>
    </lineage>
</organism>
<sequence>MSCKVRESPVAVQTNQGLTNDRIDFEDYICFGNYTAEIKYASVFELNCDVCNIKLVCARKTAGED</sequence>
<evidence type="ECO:0000313" key="2">
    <source>
        <dbReference type="Proteomes" id="UP000050360"/>
    </source>
</evidence>
<dbReference type="EMBL" id="LKCM01000152">
    <property type="protein sequence ID" value="KPQ43381.1"/>
    <property type="molecule type" value="Genomic_DNA"/>
</dbReference>
<proteinExistence type="predicted"/>
<name>A0A0P8AGA3_9EURY</name>
<protein>
    <submittedName>
        <fullName evidence="1">Uncharacterized protein</fullName>
    </submittedName>
</protein>
<gene>
    <name evidence="1" type="ORF">MPEBLZ_02047</name>
</gene>